<dbReference type="Pfam" id="PF00892">
    <property type="entry name" value="EamA"/>
    <property type="match status" value="1"/>
</dbReference>
<dbReference type="Proteomes" id="UP000051295">
    <property type="component" value="Unassembled WGS sequence"/>
</dbReference>
<keyword evidence="1" id="KW-1133">Transmembrane helix</keyword>
<feature type="transmembrane region" description="Helical" evidence="1">
    <location>
        <begin position="249"/>
        <end position="267"/>
    </location>
</feature>
<feature type="transmembrane region" description="Helical" evidence="1">
    <location>
        <begin position="93"/>
        <end position="110"/>
    </location>
</feature>
<feature type="transmembrane region" description="Helical" evidence="1">
    <location>
        <begin position="188"/>
        <end position="209"/>
    </location>
</feature>
<evidence type="ECO:0000313" key="4">
    <source>
        <dbReference type="Proteomes" id="UP000051295"/>
    </source>
</evidence>
<accession>A0A0T5NRN3</accession>
<sequence length="271" mass="29501">MIEQAGLDAPWAMVVFLTLPALLSLPAVWVLRADYAQGLRPLLGGILAGVAFALYAAGLLYTDVVRAVLLFYMTPIWGFLLGWIFLGDRMTWFRWLSIFVGLVGLVVIFADDTGLPLPRNAGDWFGLISGMFWAVGCTLILTERRVRILTHAVNFLLVGAVVALLVAGIATVQEIATVPEWPEVRGLMWWFVPVAVILILPSSFATIYAPSRLNPGLVGLLFMTEVAVATVTAAIWAGERFGLREAVGLPLILSAGLIEPAVMAWRARRLA</sequence>
<dbReference type="GO" id="GO:0016020">
    <property type="term" value="C:membrane"/>
    <property type="evidence" value="ECO:0007669"/>
    <property type="project" value="InterPro"/>
</dbReference>
<evidence type="ECO:0000259" key="2">
    <source>
        <dbReference type="Pfam" id="PF00892"/>
    </source>
</evidence>
<comment type="caution">
    <text evidence="3">The sequence shown here is derived from an EMBL/GenBank/DDBJ whole genome shotgun (WGS) entry which is preliminary data.</text>
</comment>
<feature type="transmembrane region" description="Helical" evidence="1">
    <location>
        <begin position="67"/>
        <end position="86"/>
    </location>
</feature>
<dbReference type="Gene3D" id="1.10.3730.20">
    <property type="match status" value="1"/>
</dbReference>
<protein>
    <recommendedName>
        <fullName evidence="2">EamA domain-containing protein</fullName>
    </recommendedName>
</protein>
<feature type="domain" description="EamA" evidence="2">
    <location>
        <begin position="11"/>
        <end position="109"/>
    </location>
</feature>
<name>A0A0T5NRN3_9RHOB</name>
<dbReference type="InterPro" id="IPR000620">
    <property type="entry name" value="EamA_dom"/>
</dbReference>
<reference evidence="3 4" key="1">
    <citation type="submission" date="2015-04" db="EMBL/GenBank/DDBJ databases">
        <title>The draft genome sequence of Roseovarius sp.R12b.</title>
        <authorList>
            <person name="Li G."/>
            <person name="Lai Q."/>
            <person name="Shao Z."/>
            <person name="Yan P."/>
        </authorList>
    </citation>
    <scope>NUCLEOTIDE SEQUENCE [LARGE SCALE GENOMIC DNA]</scope>
    <source>
        <strain evidence="3 4">R12B</strain>
    </source>
</reference>
<feature type="transmembrane region" description="Helical" evidence="1">
    <location>
        <begin position="12"/>
        <end position="30"/>
    </location>
</feature>
<proteinExistence type="predicted"/>
<dbReference type="SUPFAM" id="SSF103481">
    <property type="entry name" value="Multidrug resistance efflux transporter EmrE"/>
    <property type="match status" value="2"/>
</dbReference>
<dbReference type="InterPro" id="IPR037185">
    <property type="entry name" value="EmrE-like"/>
</dbReference>
<keyword evidence="4" id="KW-1185">Reference proteome</keyword>
<dbReference type="PATRIC" id="fig|1641875.4.peg.782"/>
<keyword evidence="1" id="KW-0472">Membrane</keyword>
<keyword evidence="1" id="KW-0812">Transmembrane</keyword>
<dbReference type="EMBL" id="LAXJ01000018">
    <property type="protein sequence ID" value="KRS11562.1"/>
    <property type="molecule type" value="Genomic_DNA"/>
</dbReference>
<feature type="transmembrane region" description="Helical" evidence="1">
    <location>
        <begin position="216"/>
        <end position="237"/>
    </location>
</feature>
<evidence type="ECO:0000256" key="1">
    <source>
        <dbReference type="SAM" id="Phobius"/>
    </source>
</evidence>
<evidence type="ECO:0000313" key="3">
    <source>
        <dbReference type="EMBL" id="KRS11562.1"/>
    </source>
</evidence>
<feature type="transmembrane region" description="Helical" evidence="1">
    <location>
        <begin position="42"/>
        <end position="61"/>
    </location>
</feature>
<organism evidence="3 4">
    <name type="scientific">Roseovarius atlanticus</name>
    <dbReference type="NCBI Taxonomy" id="1641875"/>
    <lineage>
        <taxon>Bacteria</taxon>
        <taxon>Pseudomonadati</taxon>
        <taxon>Pseudomonadota</taxon>
        <taxon>Alphaproteobacteria</taxon>
        <taxon>Rhodobacterales</taxon>
        <taxon>Roseobacteraceae</taxon>
        <taxon>Roseovarius</taxon>
    </lineage>
</organism>
<dbReference type="AlphaFoldDB" id="A0A0T5NRN3"/>
<gene>
    <name evidence="3" type="ORF">XM53_14875</name>
</gene>
<feature type="transmembrane region" description="Helical" evidence="1">
    <location>
        <begin position="153"/>
        <end position="176"/>
    </location>
</feature>
<dbReference type="PANTHER" id="PTHR22911">
    <property type="entry name" value="ACYL-MALONYL CONDENSING ENZYME-RELATED"/>
    <property type="match status" value="1"/>
</dbReference>
<feature type="transmembrane region" description="Helical" evidence="1">
    <location>
        <begin position="122"/>
        <end position="141"/>
    </location>
</feature>